<reference evidence="5 6" key="1">
    <citation type="submission" date="2007-08" db="EMBL/GenBank/DDBJ databases">
        <title>Complete sequence of Roseiflexus castenholzii DSM 13941.</title>
        <authorList>
            <consortium name="US DOE Joint Genome Institute"/>
            <person name="Copeland A."/>
            <person name="Lucas S."/>
            <person name="Lapidus A."/>
            <person name="Barry K."/>
            <person name="Glavina del Rio T."/>
            <person name="Dalin E."/>
            <person name="Tice H."/>
            <person name="Pitluck S."/>
            <person name="Thompson L.S."/>
            <person name="Brettin T."/>
            <person name="Bruce D."/>
            <person name="Detter J.C."/>
            <person name="Han C."/>
            <person name="Tapia R."/>
            <person name="Schmutz J."/>
            <person name="Larimer F."/>
            <person name="Land M."/>
            <person name="Hauser L."/>
            <person name="Kyrpides N."/>
            <person name="Mikhailova N."/>
            <person name="Bryant D.A."/>
            <person name="Hanada S."/>
            <person name="Tsukatani Y."/>
            <person name="Richardson P."/>
        </authorList>
    </citation>
    <scope>NUCLEOTIDE SEQUENCE [LARGE SCALE GENOMIC DNA]</scope>
    <source>
        <strain evidence="6">DSM 13941 / HLO8</strain>
    </source>
</reference>
<dbReference type="PANTHER" id="PTHR34298:SF2">
    <property type="entry name" value="SEGREGATION AND CONDENSATION PROTEIN B"/>
    <property type="match status" value="1"/>
</dbReference>
<dbReference type="InterPro" id="IPR036388">
    <property type="entry name" value="WH-like_DNA-bd_sf"/>
</dbReference>
<evidence type="ECO:0000256" key="2">
    <source>
        <dbReference type="ARBA" id="ARBA00022618"/>
    </source>
</evidence>
<dbReference type="InterPro" id="IPR036390">
    <property type="entry name" value="WH_DNA-bd_sf"/>
</dbReference>
<organism evidence="5 6">
    <name type="scientific">Roseiflexus castenholzii (strain DSM 13941 / HLO8)</name>
    <dbReference type="NCBI Taxonomy" id="383372"/>
    <lineage>
        <taxon>Bacteria</taxon>
        <taxon>Bacillati</taxon>
        <taxon>Chloroflexota</taxon>
        <taxon>Chloroflexia</taxon>
        <taxon>Chloroflexales</taxon>
        <taxon>Roseiflexineae</taxon>
        <taxon>Roseiflexaceae</taxon>
        <taxon>Roseiflexus</taxon>
    </lineage>
</organism>
<dbReference type="GO" id="GO:0051304">
    <property type="term" value="P:chromosome separation"/>
    <property type="evidence" value="ECO:0007669"/>
    <property type="project" value="InterPro"/>
</dbReference>
<name>A7NSC3_ROSCS</name>
<keyword evidence="2" id="KW-0132">Cell division</keyword>
<keyword evidence="4" id="KW-0131">Cell cycle</keyword>
<dbReference type="InterPro" id="IPR005234">
    <property type="entry name" value="ScpB_csome_segregation"/>
</dbReference>
<evidence type="ECO:0000256" key="4">
    <source>
        <dbReference type="ARBA" id="ARBA00023306"/>
    </source>
</evidence>
<keyword evidence="6" id="KW-1185">Reference proteome</keyword>
<evidence type="ECO:0000256" key="3">
    <source>
        <dbReference type="ARBA" id="ARBA00022829"/>
    </source>
</evidence>
<dbReference type="EMBL" id="CP000804">
    <property type="protein sequence ID" value="ABU60469.1"/>
    <property type="molecule type" value="Genomic_DNA"/>
</dbReference>
<sequence length="187" mass="20066">MYRMEQSPLLDIPAPSAPTTVQLIEALLFVAGEPVTVTELARVLDLSPDAIEQALDDLAAACAGRGVRLQRDADRIQMVSAPEAAAVVERFLGTPPSSRLSAAALEVLTIIAYRQPITRAQIEAIRGVDSSGVLRALLSRDLIAEGGRLETLGRPILYVTTVEFLRQFGLSSLDDLPPLDLPELPVS</sequence>
<accession>A7NSC3</accession>
<dbReference type="KEGG" id="rca:Rcas_4453"/>
<evidence type="ECO:0000313" key="5">
    <source>
        <dbReference type="EMBL" id="ABU60469.1"/>
    </source>
</evidence>
<dbReference type="Gene3D" id="1.10.10.10">
    <property type="entry name" value="Winged helix-like DNA-binding domain superfamily/Winged helix DNA-binding domain"/>
    <property type="match status" value="2"/>
</dbReference>
<protein>
    <submittedName>
        <fullName evidence="5">Segregation and condensation protein B</fullName>
    </submittedName>
</protein>
<dbReference type="PIRSF" id="PIRSF019345">
    <property type="entry name" value="ScpB"/>
    <property type="match status" value="1"/>
</dbReference>
<dbReference type="GO" id="GO:0051301">
    <property type="term" value="P:cell division"/>
    <property type="evidence" value="ECO:0007669"/>
    <property type="project" value="UniProtKB-KW"/>
</dbReference>
<keyword evidence="3" id="KW-0159">Chromosome partition</keyword>
<dbReference type="HOGENOM" id="CLU_045647_5_3_0"/>
<dbReference type="STRING" id="383372.Rcas_4453"/>
<dbReference type="Pfam" id="PF04079">
    <property type="entry name" value="SMC_ScpB"/>
    <property type="match status" value="1"/>
</dbReference>
<dbReference type="Proteomes" id="UP000000263">
    <property type="component" value="Chromosome"/>
</dbReference>
<gene>
    <name evidence="5" type="ordered locus">Rcas_4453</name>
</gene>
<dbReference type="eggNOG" id="COG1386">
    <property type="taxonomic scope" value="Bacteria"/>
</dbReference>
<dbReference type="AlphaFoldDB" id="A7NSC3"/>
<dbReference type="NCBIfam" id="TIGR00281">
    <property type="entry name" value="SMC-Scp complex subunit ScpB"/>
    <property type="match status" value="1"/>
</dbReference>
<keyword evidence="1" id="KW-0963">Cytoplasm</keyword>
<proteinExistence type="predicted"/>
<dbReference type="PANTHER" id="PTHR34298">
    <property type="entry name" value="SEGREGATION AND CONDENSATION PROTEIN B"/>
    <property type="match status" value="1"/>
</dbReference>
<dbReference type="SUPFAM" id="SSF46785">
    <property type="entry name" value="Winged helix' DNA-binding domain"/>
    <property type="match status" value="2"/>
</dbReference>
<evidence type="ECO:0000313" key="6">
    <source>
        <dbReference type="Proteomes" id="UP000000263"/>
    </source>
</evidence>
<evidence type="ECO:0000256" key="1">
    <source>
        <dbReference type="ARBA" id="ARBA00022490"/>
    </source>
</evidence>